<dbReference type="Gene3D" id="3.50.50.60">
    <property type="entry name" value="FAD/NAD(P)-binding domain"/>
    <property type="match status" value="1"/>
</dbReference>
<dbReference type="PANTHER" id="PTHR43004">
    <property type="entry name" value="TRK SYSTEM POTASSIUM UPTAKE PROTEIN"/>
    <property type="match status" value="1"/>
</dbReference>
<comment type="similarity">
    <text evidence="2">Belongs to the PheA/TfdB FAD monooxygenase family.</text>
</comment>
<dbReference type="EMBL" id="KN834102">
    <property type="protein sequence ID" value="KIK12245.1"/>
    <property type="molecule type" value="Genomic_DNA"/>
</dbReference>
<dbReference type="PRINTS" id="PR00420">
    <property type="entry name" value="RNGMNOXGNASE"/>
</dbReference>
<feature type="domain" description="Phenol hydroxylase-like C-terminal dimerisation" evidence="7">
    <location>
        <begin position="397"/>
        <end position="446"/>
    </location>
</feature>
<evidence type="ECO:0000256" key="3">
    <source>
        <dbReference type="ARBA" id="ARBA00022630"/>
    </source>
</evidence>
<dbReference type="InterPro" id="IPR012941">
    <property type="entry name" value="Phe_hydrox_C_dim_dom"/>
</dbReference>
<sequence>MVDVRVTRVRVDLFEVGMKPRSKQSRDSTTKNMFDTTHFHRRGSEGTKGMIRKQLELTFLGSTLENNYMEFRDIRLEVEGLDWDHWHVFGQTAGRFVIVNPIFDGQDLAQDETALVNRIKDFTGLGDDVKIKEVMWVSGFRPNIRMVNEFSVGRAFVAGDAAHVHSPAGGQGLNSGVQDAFNIAWKIAPVYKGLSPASLLDTYTTERLHVIAEMLGLTTQIHTQMFGESGSGHTYSAVDSGWQRQLKEYSIQSGTSNASQKERINARFAHTAYGEMQEGVLQAGDRAPDAPNLVSVITPNRAPHHVPSGSQWTVSLPDGVAGSTRMFDISASTHHTIIIFAPSLAVPAVQSMIVTFQEVISTELAKRVVVLPGSHSEPGGHVENRMSSGEDETIDIEVLVDQAGHAYRGYAVEEGETKVVVVRPDGVVGAIVRGVAGLERYFEGVFGNRRGVLAMEDAVQV</sequence>
<feature type="domain" description="FAD-binding" evidence="6">
    <location>
        <begin position="109"/>
        <end position="215"/>
    </location>
</feature>
<dbReference type="PANTHER" id="PTHR43004:SF19">
    <property type="entry name" value="BINDING MONOOXYGENASE, PUTATIVE (JCVI)-RELATED"/>
    <property type="match status" value="1"/>
</dbReference>
<keyword evidence="3" id="KW-0285">Flavoprotein</keyword>
<evidence type="ECO:0000313" key="9">
    <source>
        <dbReference type="Proteomes" id="UP000054018"/>
    </source>
</evidence>
<dbReference type="AlphaFoldDB" id="A0A0C9XIT8"/>
<evidence type="ECO:0008006" key="10">
    <source>
        <dbReference type="Google" id="ProtNLM"/>
    </source>
</evidence>
<gene>
    <name evidence="8" type="ORF">PISMIDRAFT_18881</name>
</gene>
<organism evidence="8 9">
    <name type="scientific">Pisolithus microcarpus 441</name>
    <dbReference type="NCBI Taxonomy" id="765257"/>
    <lineage>
        <taxon>Eukaryota</taxon>
        <taxon>Fungi</taxon>
        <taxon>Dikarya</taxon>
        <taxon>Basidiomycota</taxon>
        <taxon>Agaricomycotina</taxon>
        <taxon>Agaricomycetes</taxon>
        <taxon>Agaricomycetidae</taxon>
        <taxon>Boletales</taxon>
        <taxon>Sclerodermatineae</taxon>
        <taxon>Pisolithaceae</taxon>
        <taxon>Pisolithus</taxon>
    </lineage>
</organism>
<dbReference type="Pfam" id="PF01494">
    <property type="entry name" value="FAD_binding_3"/>
    <property type="match status" value="1"/>
</dbReference>
<name>A0A0C9XIT8_9AGAM</name>
<evidence type="ECO:0000256" key="1">
    <source>
        <dbReference type="ARBA" id="ARBA00001974"/>
    </source>
</evidence>
<evidence type="ECO:0000256" key="5">
    <source>
        <dbReference type="ARBA" id="ARBA00023002"/>
    </source>
</evidence>
<comment type="cofactor">
    <cofactor evidence="1">
        <name>FAD</name>
        <dbReference type="ChEBI" id="CHEBI:57692"/>
    </cofactor>
</comment>
<dbReference type="InterPro" id="IPR050641">
    <property type="entry name" value="RIFMO-like"/>
</dbReference>
<keyword evidence="9" id="KW-1185">Reference proteome</keyword>
<dbReference type="SUPFAM" id="SSF51905">
    <property type="entry name" value="FAD/NAD(P)-binding domain"/>
    <property type="match status" value="1"/>
</dbReference>
<dbReference type="InterPro" id="IPR038220">
    <property type="entry name" value="PHOX_C_sf"/>
</dbReference>
<dbReference type="InterPro" id="IPR002938">
    <property type="entry name" value="FAD-bd"/>
</dbReference>
<proteinExistence type="inferred from homology"/>
<reference evidence="8 9" key="1">
    <citation type="submission" date="2014-04" db="EMBL/GenBank/DDBJ databases">
        <authorList>
            <consortium name="DOE Joint Genome Institute"/>
            <person name="Kuo A."/>
            <person name="Kohler A."/>
            <person name="Costa M.D."/>
            <person name="Nagy L.G."/>
            <person name="Floudas D."/>
            <person name="Copeland A."/>
            <person name="Barry K.W."/>
            <person name="Cichocki N."/>
            <person name="Veneault-Fourrey C."/>
            <person name="LaButti K."/>
            <person name="Lindquist E.A."/>
            <person name="Lipzen A."/>
            <person name="Lundell T."/>
            <person name="Morin E."/>
            <person name="Murat C."/>
            <person name="Sun H."/>
            <person name="Tunlid A."/>
            <person name="Henrissat B."/>
            <person name="Grigoriev I.V."/>
            <person name="Hibbett D.S."/>
            <person name="Martin F."/>
            <person name="Nordberg H.P."/>
            <person name="Cantor M.N."/>
            <person name="Hua S.X."/>
        </authorList>
    </citation>
    <scope>NUCLEOTIDE SEQUENCE [LARGE SCALE GENOMIC DNA]</scope>
    <source>
        <strain evidence="8 9">441</strain>
    </source>
</reference>
<evidence type="ECO:0000256" key="2">
    <source>
        <dbReference type="ARBA" id="ARBA00007801"/>
    </source>
</evidence>
<dbReference type="InterPro" id="IPR036188">
    <property type="entry name" value="FAD/NAD-bd_sf"/>
</dbReference>
<dbReference type="Gene3D" id="3.30.70.2450">
    <property type="match status" value="1"/>
</dbReference>
<dbReference type="GO" id="GO:0071949">
    <property type="term" value="F:FAD binding"/>
    <property type="evidence" value="ECO:0007669"/>
    <property type="project" value="InterPro"/>
</dbReference>
<dbReference type="InterPro" id="IPR036249">
    <property type="entry name" value="Thioredoxin-like_sf"/>
</dbReference>
<dbReference type="STRING" id="765257.A0A0C9XIT8"/>
<reference evidence="9" key="2">
    <citation type="submission" date="2015-01" db="EMBL/GenBank/DDBJ databases">
        <title>Evolutionary Origins and Diversification of the Mycorrhizal Mutualists.</title>
        <authorList>
            <consortium name="DOE Joint Genome Institute"/>
            <consortium name="Mycorrhizal Genomics Consortium"/>
            <person name="Kohler A."/>
            <person name="Kuo A."/>
            <person name="Nagy L.G."/>
            <person name="Floudas D."/>
            <person name="Copeland A."/>
            <person name="Barry K.W."/>
            <person name="Cichocki N."/>
            <person name="Veneault-Fourrey C."/>
            <person name="LaButti K."/>
            <person name="Lindquist E.A."/>
            <person name="Lipzen A."/>
            <person name="Lundell T."/>
            <person name="Morin E."/>
            <person name="Murat C."/>
            <person name="Riley R."/>
            <person name="Ohm R."/>
            <person name="Sun H."/>
            <person name="Tunlid A."/>
            <person name="Henrissat B."/>
            <person name="Grigoriev I.V."/>
            <person name="Hibbett D.S."/>
            <person name="Martin F."/>
        </authorList>
    </citation>
    <scope>NUCLEOTIDE SEQUENCE [LARGE SCALE GENOMIC DNA]</scope>
    <source>
        <strain evidence="9">441</strain>
    </source>
</reference>
<dbReference type="Pfam" id="PF07976">
    <property type="entry name" value="Phe_hydrox_dim"/>
    <property type="match status" value="1"/>
</dbReference>
<evidence type="ECO:0000313" key="8">
    <source>
        <dbReference type="EMBL" id="KIK12245.1"/>
    </source>
</evidence>
<dbReference type="OrthoDB" id="2690153at2759"/>
<evidence type="ECO:0000259" key="7">
    <source>
        <dbReference type="Pfam" id="PF07976"/>
    </source>
</evidence>
<evidence type="ECO:0000259" key="6">
    <source>
        <dbReference type="Pfam" id="PF01494"/>
    </source>
</evidence>
<dbReference type="Gene3D" id="3.40.30.20">
    <property type="match status" value="1"/>
</dbReference>
<dbReference type="HOGENOM" id="CLU_009665_20_3_1"/>
<accession>A0A0C9XIT8</accession>
<evidence type="ECO:0000256" key="4">
    <source>
        <dbReference type="ARBA" id="ARBA00022827"/>
    </source>
</evidence>
<dbReference type="SUPFAM" id="SSF52833">
    <property type="entry name" value="Thioredoxin-like"/>
    <property type="match status" value="1"/>
</dbReference>
<keyword evidence="5" id="KW-0560">Oxidoreductase</keyword>
<protein>
    <recommendedName>
        <fullName evidence="10">FAD-binding domain-containing protein</fullName>
    </recommendedName>
</protein>
<dbReference type="Proteomes" id="UP000054018">
    <property type="component" value="Unassembled WGS sequence"/>
</dbReference>
<keyword evidence="4" id="KW-0274">FAD</keyword>
<dbReference type="GO" id="GO:0016709">
    <property type="term" value="F:oxidoreductase activity, acting on paired donors, with incorporation or reduction of molecular oxygen, NAD(P)H as one donor, and incorporation of one atom of oxygen"/>
    <property type="evidence" value="ECO:0007669"/>
    <property type="project" value="UniProtKB-ARBA"/>
</dbReference>